<dbReference type="OrthoDB" id="2422134at2759"/>
<evidence type="ECO:0000313" key="2">
    <source>
        <dbReference type="EMBL" id="KAF2770726.1"/>
    </source>
</evidence>
<dbReference type="Pfam" id="PF12296">
    <property type="entry name" value="HsbA"/>
    <property type="match status" value="1"/>
</dbReference>
<organism evidence="2 3">
    <name type="scientific">Teratosphaeria nubilosa</name>
    <dbReference type="NCBI Taxonomy" id="161662"/>
    <lineage>
        <taxon>Eukaryota</taxon>
        <taxon>Fungi</taxon>
        <taxon>Dikarya</taxon>
        <taxon>Ascomycota</taxon>
        <taxon>Pezizomycotina</taxon>
        <taxon>Dothideomycetes</taxon>
        <taxon>Dothideomycetidae</taxon>
        <taxon>Mycosphaerellales</taxon>
        <taxon>Teratosphaeriaceae</taxon>
        <taxon>Teratosphaeria</taxon>
    </lineage>
</organism>
<feature type="chain" id="PRO_5026033492" evidence="1">
    <location>
        <begin position="17"/>
        <end position="189"/>
    </location>
</feature>
<dbReference type="GO" id="GO:0005576">
    <property type="term" value="C:extracellular region"/>
    <property type="evidence" value="ECO:0007669"/>
    <property type="project" value="TreeGrafter"/>
</dbReference>
<dbReference type="PANTHER" id="PTHR38123">
    <property type="entry name" value="CELL WALL SERINE-THREONINE-RICH GALACTOMANNOPROTEIN MP1 (AFU_ORTHOLOGUE AFUA_4G03240)"/>
    <property type="match status" value="1"/>
</dbReference>
<keyword evidence="3" id="KW-1185">Reference proteome</keyword>
<evidence type="ECO:0000313" key="3">
    <source>
        <dbReference type="Proteomes" id="UP000799436"/>
    </source>
</evidence>
<dbReference type="Proteomes" id="UP000799436">
    <property type="component" value="Unassembled WGS sequence"/>
</dbReference>
<dbReference type="PANTHER" id="PTHR38123:SF1">
    <property type="entry name" value="HYDROPHOBIC SURFACE BINDING PROTEIN"/>
    <property type="match status" value="1"/>
</dbReference>
<evidence type="ECO:0000256" key="1">
    <source>
        <dbReference type="SAM" id="SignalP"/>
    </source>
</evidence>
<gene>
    <name evidence="2" type="ORF">EJ03DRAFT_62139</name>
</gene>
<accession>A0A6G1LCZ2</accession>
<proteinExistence type="predicted"/>
<feature type="signal peptide" evidence="1">
    <location>
        <begin position="1"/>
        <end position="16"/>
    </location>
</feature>
<sequence>MFLVIPLLLTTTLTSALPVRPRDPGTTLLTSDLRALDRSIVTAKNTIAAYQGGATAYDSIRAANAELIRRNRIAYQDAMTLSPQTVEDSNQIIAIVANPILPHINDYVATIISKQPVISAAGFDHETADTLNAISSDHDTLSLAVGAKLSPVTLLSAAQPVLAIDGEWRRAVLAFGGVPLAPLVFPPAR</sequence>
<dbReference type="EMBL" id="ML995824">
    <property type="protein sequence ID" value="KAF2770726.1"/>
    <property type="molecule type" value="Genomic_DNA"/>
</dbReference>
<protein>
    <submittedName>
        <fullName evidence="2">Uncharacterized protein</fullName>
    </submittedName>
</protein>
<dbReference type="AlphaFoldDB" id="A0A6G1LCZ2"/>
<keyword evidence="1" id="KW-0732">Signal</keyword>
<dbReference type="Gene3D" id="1.20.1280.140">
    <property type="match status" value="1"/>
</dbReference>
<reference evidence="2" key="1">
    <citation type="journal article" date="2020" name="Stud. Mycol.">
        <title>101 Dothideomycetes genomes: a test case for predicting lifestyles and emergence of pathogens.</title>
        <authorList>
            <person name="Haridas S."/>
            <person name="Albert R."/>
            <person name="Binder M."/>
            <person name="Bloem J."/>
            <person name="Labutti K."/>
            <person name="Salamov A."/>
            <person name="Andreopoulos B."/>
            <person name="Baker S."/>
            <person name="Barry K."/>
            <person name="Bills G."/>
            <person name="Bluhm B."/>
            <person name="Cannon C."/>
            <person name="Castanera R."/>
            <person name="Culley D."/>
            <person name="Daum C."/>
            <person name="Ezra D."/>
            <person name="Gonzalez J."/>
            <person name="Henrissat B."/>
            <person name="Kuo A."/>
            <person name="Liang C."/>
            <person name="Lipzen A."/>
            <person name="Lutzoni F."/>
            <person name="Magnuson J."/>
            <person name="Mondo S."/>
            <person name="Nolan M."/>
            <person name="Ohm R."/>
            <person name="Pangilinan J."/>
            <person name="Park H.-J."/>
            <person name="Ramirez L."/>
            <person name="Alfaro M."/>
            <person name="Sun H."/>
            <person name="Tritt A."/>
            <person name="Yoshinaga Y."/>
            <person name="Zwiers L.-H."/>
            <person name="Turgeon B."/>
            <person name="Goodwin S."/>
            <person name="Spatafora J."/>
            <person name="Crous P."/>
            <person name="Grigoriev I."/>
        </authorList>
    </citation>
    <scope>NUCLEOTIDE SEQUENCE</scope>
    <source>
        <strain evidence="2">CBS 116005</strain>
    </source>
</reference>
<name>A0A6G1LCZ2_9PEZI</name>
<dbReference type="InterPro" id="IPR021054">
    <property type="entry name" value="Cell_wall_mannoprotein_1"/>
</dbReference>